<dbReference type="SUPFAM" id="SSF56784">
    <property type="entry name" value="HAD-like"/>
    <property type="match status" value="1"/>
</dbReference>
<gene>
    <name evidence="1" type="ORF">A2128_02410</name>
</gene>
<proteinExistence type="predicted"/>
<sequence>MIRWIIWDIANTILHYHYELVFQRLARLTGKEIPRIRHLIGGDYFTPGSLIYDADAGRIGRKKFIRLLRKRLGIDSRIPNKRLAWCFMDCFELPNATRTLLHFLADHYRMGIISNMNPVQWPHIRETFPTLHEDSGVFAFHVLSCRDKLVKPDLRIYALAFGKACAQSEGALLPGECVFIDDREENVKAAEEFGMRAILADESGPWGIARNLADLGVLLPPADYYPPPVVPRVPSPIRGMA</sequence>
<dbReference type="EMBL" id="MHKV01000029">
    <property type="protein sequence ID" value="OGY96924.1"/>
    <property type="molecule type" value="Genomic_DNA"/>
</dbReference>
<dbReference type="AlphaFoldDB" id="A0A1G2C688"/>
<accession>A0A1G2C688</accession>
<reference evidence="1 2" key="1">
    <citation type="journal article" date="2016" name="Nat. Commun.">
        <title>Thousands of microbial genomes shed light on interconnected biogeochemical processes in an aquifer system.</title>
        <authorList>
            <person name="Anantharaman K."/>
            <person name="Brown C.T."/>
            <person name="Hug L.A."/>
            <person name="Sharon I."/>
            <person name="Castelle C.J."/>
            <person name="Probst A.J."/>
            <person name="Thomas B.C."/>
            <person name="Singh A."/>
            <person name="Wilkins M.J."/>
            <person name="Karaoz U."/>
            <person name="Brodie E.L."/>
            <person name="Williams K.H."/>
            <person name="Hubbard S.S."/>
            <person name="Banfield J.F."/>
        </authorList>
    </citation>
    <scope>NUCLEOTIDE SEQUENCE [LARGE SCALE GENOMIC DNA]</scope>
</reference>
<dbReference type="Gene3D" id="3.40.50.1000">
    <property type="entry name" value="HAD superfamily/HAD-like"/>
    <property type="match status" value="1"/>
</dbReference>
<comment type="caution">
    <text evidence="1">The sequence shown here is derived from an EMBL/GenBank/DDBJ whole genome shotgun (WGS) entry which is preliminary data.</text>
</comment>
<name>A0A1G2C688_9BACT</name>
<dbReference type="InterPro" id="IPR023198">
    <property type="entry name" value="PGP-like_dom2"/>
</dbReference>
<dbReference type="PANTHER" id="PTHR43611:SF3">
    <property type="entry name" value="FLAVIN MONONUCLEOTIDE HYDROLASE 1, CHLOROPLATIC"/>
    <property type="match status" value="1"/>
</dbReference>
<dbReference type="Proteomes" id="UP000176349">
    <property type="component" value="Unassembled WGS sequence"/>
</dbReference>
<evidence type="ECO:0008006" key="3">
    <source>
        <dbReference type="Google" id="ProtNLM"/>
    </source>
</evidence>
<dbReference type="PANTHER" id="PTHR43611">
    <property type="entry name" value="ALPHA-D-GLUCOSE 1-PHOSPHATE PHOSPHATASE"/>
    <property type="match status" value="1"/>
</dbReference>
<dbReference type="Gene3D" id="1.10.150.240">
    <property type="entry name" value="Putative phosphatase, domain 2"/>
    <property type="match status" value="1"/>
</dbReference>
<evidence type="ECO:0000313" key="1">
    <source>
        <dbReference type="EMBL" id="OGY96924.1"/>
    </source>
</evidence>
<dbReference type="Pfam" id="PF00702">
    <property type="entry name" value="Hydrolase"/>
    <property type="match status" value="1"/>
</dbReference>
<protein>
    <recommendedName>
        <fullName evidence="3">Haloacid dehalogenase</fullName>
    </recommendedName>
</protein>
<dbReference type="InterPro" id="IPR023214">
    <property type="entry name" value="HAD_sf"/>
</dbReference>
<dbReference type="InterPro" id="IPR036412">
    <property type="entry name" value="HAD-like_sf"/>
</dbReference>
<evidence type="ECO:0000313" key="2">
    <source>
        <dbReference type="Proteomes" id="UP000176349"/>
    </source>
</evidence>
<organism evidence="1 2">
    <name type="scientific">Candidatus Liptonbacteria bacterium GWC1_60_9</name>
    <dbReference type="NCBI Taxonomy" id="1798645"/>
    <lineage>
        <taxon>Bacteria</taxon>
        <taxon>Candidatus Liptoniibacteriota</taxon>
    </lineage>
</organism>